<gene>
    <name evidence="2" type="primary">csaB</name>
    <name evidence="2" type="ORF">F9B85_03990</name>
</gene>
<name>A0A6I0EZ45_9FIRM</name>
<keyword evidence="2" id="KW-0808">Transferase</keyword>
<evidence type="ECO:0000313" key="3">
    <source>
        <dbReference type="Proteomes" id="UP000468766"/>
    </source>
</evidence>
<dbReference type="OrthoDB" id="3199616at2"/>
<dbReference type="AlphaFoldDB" id="A0A6I0EZ45"/>
<organism evidence="2 3">
    <name type="scientific">Heliorestis acidaminivorans</name>
    <dbReference type="NCBI Taxonomy" id="553427"/>
    <lineage>
        <taxon>Bacteria</taxon>
        <taxon>Bacillati</taxon>
        <taxon>Bacillota</taxon>
        <taxon>Clostridia</taxon>
        <taxon>Eubacteriales</taxon>
        <taxon>Heliobacteriaceae</taxon>
        <taxon>Heliorestis</taxon>
    </lineage>
</organism>
<sequence length="411" mass="46147">MSLYSSLYWQVLLKRVKIRLYLDVNAQEKRYVATVVLSGYYGYDNAGDEALLKAMITALRRLRPNLKIIVLSGQPAVTRRDHGVEAVHRYNPLAVLKVLLEADLVISGGGSLLQDVTGPMTIPYYLLVVYLAHLLGRKVMFYAQGIGPVNGQLGQNLIRHVANHVDLITLRDKASAQRLREMGVHKPPIHVTVDPVFALVELDKQEPQGLNNCCPKHHDNLIGQNKENATSTLEAVFCLRRWDGMGIEKASFELAQHLLKQGWTITFLPMHAGEDVELGQEMERKLNHPRAKALSRDLHFEQAMTIIGRSSLLVGVRLHALIFATLRGVPVIGISYDPKVTEFLEDSGRPAFGATAPLTGLDLIEETNRILKEYEKETHHFRTWAQKMKSKAEQTATLAISLMEKKKTKNK</sequence>
<reference evidence="2 3" key="1">
    <citation type="submission" date="2019-10" db="EMBL/GenBank/DDBJ databases">
        <title>Whole-genome sequence of the extremophile Heliorestis acidaminivorans DSM 24790.</title>
        <authorList>
            <person name="Kyndt J.A."/>
            <person name="Meyer T.E."/>
        </authorList>
    </citation>
    <scope>NUCLEOTIDE SEQUENCE [LARGE SCALE GENOMIC DNA]</scope>
    <source>
        <strain evidence="2 3">DSM 24790</strain>
    </source>
</reference>
<dbReference type="EMBL" id="WBXO01000002">
    <property type="protein sequence ID" value="KAB2953786.1"/>
    <property type="molecule type" value="Genomic_DNA"/>
</dbReference>
<comment type="caution">
    <text evidence="2">The sequence shown here is derived from an EMBL/GenBank/DDBJ whole genome shotgun (WGS) entry which is preliminary data.</text>
</comment>
<dbReference type="Pfam" id="PF04230">
    <property type="entry name" value="PS_pyruv_trans"/>
    <property type="match status" value="1"/>
</dbReference>
<dbReference type="InterPro" id="IPR007345">
    <property type="entry name" value="Polysacch_pyruvyl_Trfase"/>
</dbReference>
<evidence type="ECO:0000313" key="2">
    <source>
        <dbReference type="EMBL" id="KAB2953786.1"/>
    </source>
</evidence>
<protein>
    <submittedName>
        <fullName evidence="2">Polysaccharide pyruvyl transferase CsaB</fullName>
    </submittedName>
</protein>
<dbReference type="GO" id="GO:0016740">
    <property type="term" value="F:transferase activity"/>
    <property type="evidence" value="ECO:0007669"/>
    <property type="project" value="UniProtKB-KW"/>
</dbReference>
<dbReference type="PANTHER" id="PTHR36836:SF1">
    <property type="entry name" value="COLANIC ACID BIOSYNTHESIS PROTEIN WCAK"/>
    <property type="match status" value="1"/>
</dbReference>
<dbReference type="NCBIfam" id="TIGR03609">
    <property type="entry name" value="S_layer_CsaB"/>
    <property type="match status" value="1"/>
</dbReference>
<dbReference type="PANTHER" id="PTHR36836">
    <property type="entry name" value="COLANIC ACID BIOSYNTHESIS PROTEIN WCAK"/>
    <property type="match status" value="1"/>
</dbReference>
<proteinExistence type="predicted"/>
<evidence type="ECO:0000259" key="1">
    <source>
        <dbReference type="Pfam" id="PF04230"/>
    </source>
</evidence>
<dbReference type="Gene3D" id="3.40.50.2000">
    <property type="entry name" value="Glycogen Phosphorylase B"/>
    <property type="match status" value="1"/>
</dbReference>
<dbReference type="InterPro" id="IPR019896">
    <property type="entry name" value="Polysacch_pyruvyl_Trfase_CsaB"/>
</dbReference>
<accession>A0A6I0EZ45</accession>
<feature type="domain" description="Polysaccharide pyruvyl transferase" evidence="1">
    <location>
        <begin position="45"/>
        <end position="338"/>
    </location>
</feature>
<dbReference type="Proteomes" id="UP000468766">
    <property type="component" value="Unassembled WGS sequence"/>
</dbReference>
<keyword evidence="3" id="KW-1185">Reference proteome</keyword>